<name>A0A814QEP3_9BILA</name>
<dbReference type="Proteomes" id="UP000663889">
    <property type="component" value="Unassembled WGS sequence"/>
</dbReference>
<feature type="region of interest" description="Disordered" evidence="1">
    <location>
        <begin position="647"/>
        <end position="666"/>
    </location>
</feature>
<dbReference type="EMBL" id="CAJNOO010001225">
    <property type="protein sequence ID" value="CAF1117583.1"/>
    <property type="molecule type" value="Genomic_DNA"/>
</dbReference>
<evidence type="ECO:0000313" key="2">
    <source>
        <dbReference type="EMBL" id="CAF1117583.1"/>
    </source>
</evidence>
<evidence type="ECO:0000313" key="5">
    <source>
        <dbReference type="EMBL" id="CAF3881982.1"/>
    </source>
</evidence>
<protein>
    <submittedName>
        <fullName evidence="2">Uncharacterized protein</fullName>
    </submittedName>
</protein>
<dbReference type="AlphaFoldDB" id="A0A814QEP3"/>
<feature type="region of interest" description="Disordered" evidence="1">
    <location>
        <begin position="725"/>
        <end position="747"/>
    </location>
</feature>
<evidence type="ECO:0000256" key="1">
    <source>
        <dbReference type="SAM" id="MobiDB-lite"/>
    </source>
</evidence>
<dbReference type="Proteomes" id="UP000663874">
    <property type="component" value="Unassembled WGS sequence"/>
</dbReference>
<dbReference type="Proteomes" id="UP000663882">
    <property type="component" value="Unassembled WGS sequence"/>
</dbReference>
<proteinExistence type="predicted"/>
<dbReference type="Proteomes" id="UP000663823">
    <property type="component" value="Unassembled WGS sequence"/>
</dbReference>
<accession>A0A814QEP3</accession>
<feature type="compositionally biased region" description="Polar residues" evidence="1">
    <location>
        <begin position="647"/>
        <end position="665"/>
    </location>
</feature>
<comment type="caution">
    <text evidence="2">The sequence shown here is derived from an EMBL/GenBank/DDBJ whole genome shotgun (WGS) entry which is preliminary data.</text>
</comment>
<reference evidence="2" key="1">
    <citation type="submission" date="2021-02" db="EMBL/GenBank/DDBJ databases">
        <authorList>
            <person name="Nowell W R."/>
        </authorList>
    </citation>
    <scope>NUCLEOTIDE SEQUENCE</scope>
</reference>
<dbReference type="EMBL" id="CAJOBE010002969">
    <property type="protein sequence ID" value="CAF3853760.1"/>
    <property type="molecule type" value="Genomic_DNA"/>
</dbReference>
<evidence type="ECO:0000313" key="3">
    <source>
        <dbReference type="EMBL" id="CAF1127018.1"/>
    </source>
</evidence>
<gene>
    <name evidence="4" type="ORF">FNK824_LOCUS18077</name>
    <name evidence="5" type="ORF">OTI717_LOCUS22805</name>
    <name evidence="2" type="ORF">RFH988_LOCUS20174</name>
    <name evidence="3" type="ORF">SEV965_LOCUS17210</name>
</gene>
<evidence type="ECO:0000313" key="6">
    <source>
        <dbReference type="Proteomes" id="UP000663882"/>
    </source>
</evidence>
<dbReference type="OrthoDB" id="10044445at2759"/>
<dbReference type="EMBL" id="CAJNOU010000977">
    <property type="protein sequence ID" value="CAF1127018.1"/>
    <property type="molecule type" value="Genomic_DNA"/>
</dbReference>
<evidence type="ECO:0000313" key="4">
    <source>
        <dbReference type="EMBL" id="CAF3853760.1"/>
    </source>
</evidence>
<dbReference type="EMBL" id="CAJOAX010003947">
    <property type="protein sequence ID" value="CAF3881982.1"/>
    <property type="molecule type" value="Genomic_DNA"/>
</dbReference>
<organism evidence="2 6">
    <name type="scientific">Rotaria sordida</name>
    <dbReference type="NCBI Taxonomy" id="392033"/>
    <lineage>
        <taxon>Eukaryota</taxon>
        <taxon>Metazoa</taxon>
        <taxon>Spiralia</taxon>
        <taxon>Gnathifera</taxon>
        <taxon>Rotifera</taxon>
        <taxon>Eurotatoria</taxon>
        <taxon>Bdelloidea</taxon>
        <taxon>Philodinida</taxon>
        <taxon>Philodinidae</taxon>
        <taxon>Rotaria</taxon>
    </lineage>
</organism>
<sequence>MKSTGSDANATTTAVIPTSQVEEIFNKIMCTVQDTAKNEYQFLNSCKEFFGYEEPHKVELNKSGDCGYIIPIKKSIQNFLNKPDVIDLLIKNTNETILTTKKDKDLLLTYRDGTAIVSNKLFQKNKNSFLLQLYSDEVSVINPIGPKKDEKKLLLFYYILDDLPHIVRSLLNSIGLIGICLSKLLTNSTNRQIYFETMIKDLNTLQTEGLTLSTFTGRLYFTFNLIVADNLAANDLGGFQKNFNNGYFCRMCYISYAYKSISLTDIFFLLRSEKSHERHLHQVLQSNASIFGINSRSDFSNLLGFHSVKSLPFDTMHDFSEGVCMIIVKSILKELSVRRILTYAQIEKRLEEEDIDGHLLLNLRYEEVKSLFPKLKQGTLFMDERDKLSNKSVFKKIRSNSTSTNDSSSEENQLFIDEPAKSSDSIPFAEEVVIESTELQFSSSSDNHSDNQENDDQLINSEIKIQEDYQLPEFPADLKFVVHQKDLSKLAHHTNLRRVLLNLIYDDVANKHNLLYPKAQDYLIITKAVLRSLGIAIDDKNALDPITPTPCIKILKDKYELYLDYELIVQTTSSYEALSLLVSLYNIFEVKFQRHSRGIHLLSGVIFEDTNELSKSLRKLLLSWNYIIKNKSFVHQYQTTAIDISTGTSSKSSLEPNTNNSNISQQDVNNNMNMVLNTQNDELISSEKHSTDAIGCEDILESTIATSMDTSSIIVSSKNSKKRVKTKSNEETIKSSSRIQSKRLRLS</sequence>